<gene>
    <name evidence="2" type="ORF">ABXR19_10210</name>
</gene>
<dbReference type="Proteomes" id="UP001549691">
    <property type="component" value="Unassembled WGS sequence"/>
</dbReference>
<evidence type="ECO:0000313" key="2">
    <source>
        <dbReference type="EMBL" id="MET7014560.1"/>
    </source>
</evidence>
<feature type="transmembrane region" description="Helical" evidence="1">
    <location>
        <begin position="6"/>
        <end position="24"/>
    </location>
</feature>
<keyword evidence="3" id="KW-1185">Reference proteome</keyword>
<feature type="transmembrane region" description="Helical" evidence="1">
    <location>
        <begin position="60"/>
        <end position="79"/>
    </location>
</feature>
<protein>
    <recommendedName>
        <fullName evidence="4">Zinc ribbon domain-containing protein</fullName>
    </recommendedName>
</protein>
<dbReference type="RefSeq" id="WP_354601018.1">
    <property type="nucleotide sequence ID" value="NZ_JBEWZI010000009.1"/>
</dbReference>
<name>A0ABV2TKW1_9RHOO</name>
<reference evidence="2 3" key="1">
    <citation type="submission" date="2024-07" db="EMBL/GenBank/DDBJ databases">
        <title>Uliginosibacterium flavum JJ3220;KACC:17644.</title>
        <authorList>
            <person name="Kim M.K."/>
        </authorList>
    </citation>
    <scope>NUCLEOTIDE SEQUENCE [LARGE SCALE GENOMIC DNA]</scope>
    <source>
        <strain evidence="2 3">KACC:17644</strain>
    </source>
</reference>
<keyword evidence="1" id="KW-1133">Transmembrane helix</keyword>
<feature type="transmembrane region" description="Helical" evidence="1">
    <location>
        <begin position="36"/>
        <end position="54"/>
    </location>
</feature>
<evidence type="ECO:0000256" key="1">
    <source>
        <dbReference type="SAM" id="Phobius"/>
    </source>
</evidence>
<keyword evidence="1" id="KW-0812">Transmembrane</keyword>
<keyword evidence="1" id="KW-0472">Membrane</keyword>
<proteinExistence type="predicted"/>
<organism evidence="2 3">
    <name type="scientific">Uliginosibacterium flavum</name>
    <dbReference type="NCBI Taxonomy" id="1396831"/>
    <lineage>
        <taxon>Bacteria</taxon>
        <taxon>Pseudomonadati</taxon>
        <taxon>Pseudomonadota</taxon>
        <taxon>Betaproteobacteria</taxon>
        <taxon>Rhodocyclales</taxon>
        <taxon>Zoogloeaceae</taxon>
        <taxon>Uliginosibacterium</taxon>
    </lineage>
</organism>
<evidence type="ECO:0008006" key="4">
    <source>
        <dbReference type="Google" id="ProtNLM"/>
    </source>
</evidence>
<comment type="caution">
    <text evidence="2">The sequence shown here is derived from an EMBL/GenBank/DDBJ whole genome shotgun (WGS) entry which is preliminary data.</text>
</comment>
<sequence>MPKDFQLFIAVWIALGIGSALFFFLNRNAALKRRVLPLFIIVTSALFLGFIWFSSKSTQVLQFMGPAVVLIAILNIRTIRFCDDCGRTIHNQNPFSSPKFCSKCGAKIK</sequence>
<evidence type="ECO:0000313" key="3">
    <source>
        <dbReference type="Proteomes" id="UP001549691"/>
    </source>
</evidence>
<accession>A0ABV2TKW1</accession>
<dbReference type="EMBL" id="JBEWZI010000009">
    <property type="protein sequence ID" value="MET7014560.1"/>
    <property type="molecule type" value="Genomic_DNA"/>
</dbReference>